<accession>A0A371HQZ1</accession>
<comment type="caution">
    <text evidence="2">The sequence shown here is derived from an EMBL/GenBank/DDBJ whole genome shotgun (WGS) entry which is preliminary data.</text>
</comment>
<evidence type="ECO:0000313" key="2">
    <source>
        <dbReference type="EMBL" id="RDY05206.1"/>
    </source>
</evidence>
<keyword evidence="3" id="KW-1185">Reference proteome</keyword>
<dbReference type="EMBL" id="QJKJ01001926">
    <property type="protein sequence ID" value="RDY05206.1"/>
    <property type="molecule type" value="Genomic_DNA"/>
</dbReference>
<dbReference type="InterPro" id="IPR018487">
    <property type="entry name" value="Hemopexin-like_repeat"/>
</dbReference>
<feature type="non-terminal residue" evidence="2">
    <location>
        <position position="1"/>
    </location>
</feature>
<dbReference type="Gene3D" id="2.110.10.10">
    <property type="entry name" value="Hemopexin-like domain"/>
    <property type="match status" value="1"/>
</dbReference>
<reference evidence="2" key="1">
    <citation type="submission" date="2018-05" db="EMBL/GenBank/DDBJ databases">
        <title>Draft genome of Mucuna pruriens seed.</title>
        <authorList>
            <person name="Nnadi N.E."/>
            <person name="Vos R."/>
            <person name="Hasami M.H."/>
            <person name="Devisetty U.K."/>
            <person name="Aguiy J.C."/>
        </authorList>
    </citation>
    <scope>NUCLEOTIDE SEQUENCE [LARGE SCALE GENOMIC DNA]</scope>
    <source>
        <strain evidence="2">JCA_2017</strain>
    </source>
</reference>
<feature type="repeat" description="Hemopexin" evidence="1">
    <location>
        <begin position="193"/>
        <end position="244"/>
    </location>
</feature>
<protein>
    <recommendedName>
        <fullName evidence="4">Albumin-2</fullName>
    </recommendedName>
</protein>
<sequence length="257" mass="28418">MSTPQNSLSTRGAANFAEPVGEREDNLSYLDAAFRARSKNEAYLFMKNMYVLENYAPGTTDDKIVNGPLLIRDGFPSLIGTPFAEPGIDCAFDTDYNKAFIFSGNRCALIDYAPGTTADKILSGPMRIPDMFTFFKGTVFERGVDAAFKATSNYEAYLFRRDQYALINYNTKTLIAIRKITDGFPSLLGTVFASDMDASFASHRTDEVYIFKGELYALLNFAPGTTDDYIIGGIKKILDNWPSLRGVLPVSTSPPTK</sequence>
<proteinExistence type="predicted"/>
<evidence type="ECO:0008006" key="4">
    <source>
        <dbReference type="Google" id="ProtNLM"/>
    </source>
</evidence>
<dbReference type="InterPro" id="IPR036375">
    <property type="entry name" value="Hemopexin-like_dom_sf"/>
</dbReference>
<dbReference type="PROSITE" id="PS51642">
    <property type="entry name" value="HEMOPEXIN_2"/>
    <property type="match status" value="2"/>
</dbReference>
<dbReference type="OrthoDB" id="756060at2759"/>
<feature type="repeat" description="Hemopexin" evidence="1">
    <location>
        <begin position="141"/>
        <end position="187"/>
    </location>
</feature>
<dbReference type="AlphaFoldDB" id="A0A371HQZ1"/>
<evidence type="ECO:0000313" key="3">
    <source>
        <dbReference type="Proteomes" id="UP000257109"/>
    </source>
</evidence>
<dbReference type="Proteomes" id="UP000257109">
    <property type="component" value="Unassembled WGS sequence"/>
</dbReference>
<name>A0A371HQZ1_MUCPR</name>
<gene>
    <name evidence="2" type="ORF">CR513_10990</name>
</gene>
<dbReference type="SUPFAM" id="SSF50923">
    <property type="entry name" value="Hemopexin-like domain"/>
    <property type="match status" value="1"/>
</dbReference>
<organism evidence="2 3">
    <name type="scientific">Mucuna pruriens</name>
    <name type="common">Velvet bean</name>
    <name type="synonym">Dolichos pruriens</name>
    <dbReference type="NCBI Taxonomy" id="157652"/>
    <lineage>
        <taxon>Eukaryota</taxon>
        <taxon>Viridiplantae</taxon>
        <taxon>Streptophyta</taxon>
        <taxon>Embryophyta</taxon>
        <taxon>Tracheophyta</taxon>
        <taxon>Spermatophyta</taxon>
        <taxon>Magnoliopsida</taxon>
        <taxon>eudicotyledons</taxon>
        <taxon>Gunneridae</taxon>
        <taxon>Pentapetalae</taxon>
        <taxon>rosids</taxon>
        <taxon>fabids</taxon>
        <taxon>Fabales</taxon>
        <taxon>Fabaceae</taxon>
        <taxon>Papilionoideae</taxon>
        <taxon>50 kb inversion clade</taxon>
        <taxon>NPAAA clade</taxon>
        <taxon>indigoferoid/millettioid clade</taxon>
        <taxon>Phaseoleae</taxon>
        <taxon>Mucuna</taxon>
    </lineage>
</organism>
<dbReference type="STRING" id="157652.A0A371HQZ1"/>
<evidence type="ECO:0000256" key="1">
    <source>
        <dbReference type="PROSITE-ProRule" id="PRU01011"/>
    </source>
</evidence>